<dbReference type="RefSeq" id="WP_320688232.1">
    <property type="nucleotide sequence ID" value="NZ_JAXBLV010000201.1"/>
</dbReference>
<dbReference type="Proteomes" id="UP001272242">
    <property type="component" value="Unassembled WGS sequence"/>
</dbReference>
<evidence type="ECO:0000313" key="2">
    <source>
        <dbReference type="Proteomes" id="UP001272242"/>
    </source>
</evidence>
<keyword evidence="2" id="KW-1185">Reference proteome</keyword>
<proteinExistence type="predicted"/>
<protein>
    <submittedName>
        <fullName evidence="1">DUF1800 domain-containing protein</fullName>
    </submittedName>
</protein>
<accession>A0ABU5F2T2</accession>
<gene>
    <name evidence="1" type="ORF">R5W23_003316</name>
</gene>
<dbReference type="EMBL" id="JAXBLV010000201">
    <property type="protein sequence ID" value="MDY3561888.1"/>
    <property type="molecule type" value="Genomic_DNA"/>
</dbReference>
<reference evidence="2" key="1">
    <citation type="journal article" date="2023" name="Mar. Drugs">
        <title>Gemmata algarum, a Novel Planctomycete Isolated from an Algal Mat, Displays Antimicrobial Activity.</title>
        <authorList>
            <person name="Kumar G."/>
            <person name="Kallscheuer N."/>
            <person name="Kashif M."/>
            <person name="Ahamad S."/>
            <person name="Jagadeeshwari U."/>
            <person name="Pannikurungottu S."/>
            <person name="Haufschild T."/>
            <person name="Kabuu M."/>
            <person name="Sasikala C."/>
            <person name="Jogler C."/>
            <person name="Ramana C."/>
        </authorList>
    </citation>
    <scope>NUCLEOTIDE SEQUENCE [LARGE SCALE GENOMIC DNA]</scope>
    <source>
        <strain evidence="2">JC673</strain>
    </source>
</reference>
<dbReference type="InterPro" id="IPR014917">
    <property type="entry name" value="DUF1800"/>
</dbReference>
<organism evidence="1 2">
    <name type="scientific">Gemmata algarum</name>
    <dbReference type="NCBI Taxonomy" id="2975278"/>
    <lineage>
        <taxon>Bacteria</taxon>
        <taxon>Pseudomonadati</taxon>
        <taxon>Planctomycetota</taxon>
        <taxon>Planctomycetia</taxon>
        <taxon>Gemmatales</taxon>
        <taxon>Gemmataceae</taxon>
        <taxon>Gemmata</taxon>
    </lineage>
</organism>
<dbReference type="Pfam" id="PF08811">
    <property type="entry name" value="DUF1800"/>
    <property type="match status" value="1"/>
</dbReference>
<sequence length="445" mass="48435">MAESLWVPYAPDAKQPWNLARVVHLHRRAAFAGTWDELQRDLKDGPGPAVTRLLAGTANRHPAPEFDATGELLFSAAVTQGDIGRLKAGWFYRFLLGPDPLREKLTLLWHDHFATANSKVDSPALMRRQNDALRKHAAGRFADLLNAAAREPALLLYLDAPANRKGHPNENLGRELLELFTLGVGNYSEADVKEAARALTGWGVEDGAFVEVRERHDDGRKTILGAEGTFDGAALIELLLKQPCVADRLVTKLVRQFFGEGGVPADAAKQLAAGLRERELDIGWAVATVLRSRLFFADENLRSRALTPVEYVTGAARALELFDPAPSTLAMADWSARMGQDVFDPPNVGGWPVGRKWIHSRSLIARANYAAALVSGPNSGRSVAYDPVARAKQHGFGPAAADVLTFHHRLLFGTEPPADARKRLESLTPARAVTALLSSPEAQLG</sequence>
<evidence type="ECO:0000313" key="1">
    <source>
        <dbReference type="EMBL" id="MDY3561888.1"/>
    </source>
</evidence>
<name>A0ABU5F2T2_9BACT</name>
<comment type="caution">
    <text evidence="1">The sequence shown here is derived from an EMBL/GenBank/DDBJ whole genome shotgun (WGS) entry which is preliminary data.</text>
</comment>